<dbReference type="InterPro" id="IPR019630">
    <property type="entry name" value="DUF2496_YbaM-rel"/>
</dbReference>
<comment type="caution">
    <text evidence="1">The sequence shown here is derived from an EMBL/GenBank/DDBJ whole genome shotgun (WGS) entry which is preliminary data.</text>
</comment>
<evidence type="ECO:0000313" key="2">
    <source>
        <dbReference type="Proteomes" id="UP000252479"/>
    </source>
</evidence>
<reference evidence="1 2" key="1">
    <citation type="journal article" date="2017" name="Elife">
        <title>Extensive horizontal gene transfer in cheese-associated bacteria.</title>
        <authorList>
            <person name="Bonham K.S."/>
            <person name="Wolfe B.E."/>
            <person name="Dutton R.J."/>
        </authorList>
    </citation>
    <scope>NUCLEOTIDE SEQUENCE [LARGE SCALE GENOMIC DNA]</scope>
    <source>
        <strain evidence="1 2">JB196</strain>
    </source>
</reference>
<dbReference type="RefSeq" id="WP_086961061.1">
    <property type="nucleotide sequence ID" value="NZ_AP018680.1"/>
</dbReference>
<organism evidence="1 2">
    <name type="scientific">Vibrio casei</name>
    <dbReference type="NCBI Taxonomy" id="673372"/>
    <lineage>
        <taxon>Bacteria</taxon>
        <taxon>Pseudomonadati</taxon>
        <taxon>Pseudomonadota</taxon>
        <taxon>Gammaproteobacteria</taxon>
        <taxon>Vibrionales</taxon>
        <taxon>Vibrionaceae</taxon>
        <taxon>Vibrio</taxon>
    </lineage>
</organism>
<proteinExistence type="predicted"/>
<protein>
    <submittedName>
        <fullName evidence="1">DUF2496 domain-containing protein</fullName>
    </submittedName>
</protein>
<dbReference type="NCBIfam" id="NF008266">
    <property type="entry name" value="PRK11038.1"/>
    <property type="match status" value="1"/>
</dbReference>
<gene>
    <name evidence="1" type="ORF">CIK83_04885</name>
</gene>
<accession>A0A368LM95</accession>
<dbReference type="Pfam" id="PF10689">
    <property type="entry name" value="DUF2496"/>
    <property type="match status" value="1"/>
</dbReference>
<dbReference type="AlphaFoldDB" id="A0A368LM95"/>
<dbReference type="EMBL" id="QPGL01000001">
    <property type="protein sequence ID" value="RCS73002.1"/>
    <property type="molecule type" value="Genomic_DNA"/>
</dbReference>
<keyword evidence="2" id="KW-1185">Reference proteome</keyword>
<dbReference type="GeneID" id="303188241"/>
<evidence type="ECO:0000313" key="1">
    <source>
        <dbReference type="EMBL" id="RCS73002.1"/>
    </source>
</evidence>
<sequence>MTTANNTSDSNLDSAPAEVQLAVDLIYLLENNDIDPQIALKALIIVQQDLNRKITDRELP</sequence>
<name>A0A368LM95_9VIBR</name>
<dbReference type="OrthoDB" id="6197868at2"/>
<dbReference type="Proteomes" id="UP000252479">
    <property type="component" value="Unassembled WGS sequence"/>
</dbReference>